<evidence type="ECO:0000256" key="1">
    <source>
        <dbReference type="SAM" id="Phobius"/>
    </source>
</evidence>
<dbReference type="OrthoDB" id="2086405at2"/>
<dbReference type="AlphaFoldDB" id="A0A4Q7PPK6"/>
<protein>
    <recommendedName>
        <fullName evidence="4">PH (Pleckstrin Homology) domain-containing protein</fullName>
    </recommendedName>
</protein>
<accession>A0A4Q7PPK6</accession>
<keyword evidence="1" id="KW-0472">Membrane</keyword>
<dbReference type="EMBL" id="SGXF01000001">
    <property type="protein sequence ID" value="RZT02852.1"/>
    <property type="molecule type" value="Genomic_DNA"/>
</dbReference>
<gene>
    <name evidence="2" type="ORF">EV209_0981</name>
</gene>
<name>A0A4Q7PPK6_9FIRM</name>
<organism evidence="2 3">
    <name type="scientific">Cuneatibacter caecimuris</name>
    <dbReference type="NCBI Taxonomy" id="1796618"/>
    <lineage>
        <taxon>Bacteria</taxon>
        <taxon>Bacillati</taxon>
        <taxon>Bacillota</taxon>
        <taxon>Clostridia</taxon>
        <taxon>Lachnospirales</taxon>
        <taxon>Lachnospiraceae</taxon>
        <taxon>Cuneatibacter</taxon>
    </lineage>
</organism>
<dbReference type="RefSeq" id="WP_130433578.1">
    <property type="nucleotide sequence ID" value="NZ_SGXF01000001.1"/>
</dbReference>
<comment type="caution">
    <text evidence="2">The sequence shown here is derived from an EMBL/GenBank/DDBJ whole genome shotgun (WGS) entry which is preliminary data.</text>
</comment>
<proteinExistence type="predicted"/>
<sequence length="155" mass="17753">MNSQKSFTVKNPPLIFWLCICILVFFVILVSVYTIFSSSPHTGLYVCTAILVFIPGTFITLWTKMFRIEVRGTMVSARKGLGLINFNFDVSDIAKVEWKIIETKYGKNEKITVFTSKGKKISIEPIMVNSGKMIKFIEENVDKTRIKKTYKDFTS</sequence>
<feature type="transmembrane region" description="Helical" evidence="1">
    <location>
        <begin position="14"/>
        <end position="36"/>
    </location>
</feature>
<dbReference type="Proteomes" id="UP000292927">
    <property type="component" value="Unassembled WGS sequence"/>
</dbReference>
<evidence type="ECO:0008006" key="4">
    <source>
        <dbReference type="Google" id="ProtNLM"/>
    </source>
</evidence>
<evidence type="ECO:0000313" key="2">
    <source>
        <dbReference type="EMBL" id="RZT02852.1"/>
    </source>
</evidence>
<reference evidence="2 3" key="1">
    <citation type="submission" date="2019-02" db="EMBL/GenBank/DDBJ databases">
        <title>Genomic Encyclopedia of Type Strains, Phase IV (KMG-IV): sequencing the most valuable type-strain genomes for metagenomic binning, comparative biology and taxonomic classification.</title>
        <authorList>
            <person name="Goeker M."/>
        </authorList>
    </citation>
    <scope>NUCLEOTIDE SEQUENCE [LARGE SCALE GENOMIC DNA]</scope>
    <source>
        <strain evidence="2 3">DSM 29486</strain>
    </source>
</reference>
<feature type="transmembrane region" description="Helical" evidence="1">
    <location>
        <begin position="42"/>
        <end position="62"/>
    </location>
</feature>
<keyword evidence="1" id="KW-0812">Transmembrane</keyword>
<evidence type="ECO:0000313" key="3">
    <source>
        <dbReference type="Proteomes" id="UP000292927"/>
    </source>
</evidence>
<keyword evidence="1" id="KW-1133">Transmembrane helix</keyword>
<keyword evidence="3" id="KW-1185">Reference proteome</keyword>